<keyword evidence="2" id="KW-1185">Reference proteome</keyword>
<accession>A0ABD5PDG2</accession>
<evidence type="ECO:0000313" key="1">
    <source>
        <dbReference type="EMBL" id="MFC4358690.1"/>
    </source>
</evidence>
<evidence type="ECO:0000313" key="2">
    <source>
        <dbReference type="Proteomes" id="UP001595921"/>
    </source>
</evidence>
<dbReference type="InterPro" id="IPR036825">
    <property type="entry name" value="MTH865-like_sf"/>
</dbReference>
<dbReference type="InterPro" id="IPR024093">
    <property type="entry name" value="Uncharacterised_MTH865"/>
</dbReference>
<protein>
    <submittedName>
        <fullName evidence="1">MTH865 family protein</fullName>
    </submittedName>
</protein>
<dbReference type="Pfam" id="PF07747">
    <property type="entry name" value="MTH865"/>
    <property type="match status" value="1"/>
</dbReference>
<dbReference type="SUPFAM" id="SSF69025">
    <property type="entry name" value="Hypothetical protein MTH865"/>
    <property type="match status" value="1"/>
</dbReference>
<dbReference type="AlphaFoldDB" id="A0ABD5PDG2"/>
<dbReference type="RefSeq" id="WP_267623506.1">
    <property type="nucleotide sequence ID" value="NZ_JAODIW010000008.1"/>
</dbReference>
<organism evidence="1 2">
    <name type="scientific">Halobium salinum</name>
    <dbReference type="NCBI Taxonomy" id="1364940"/>
    <lineage>
        <taxon>Archaea</taxon>
        <taxon>Methanobacteriati</taxon>
        <taxon>Methanobacteriota</taxon>
        <taxon>Stenosarchaea group</taxon>
        <taxon>Halobacteria</taxon>
        <taxon>Halobacteriales</taxon>
        <taxon>Haloferacaceae</taxon>
        <taxon>Halobium</taxon>
    </lineage>
</organism>
<dbReference type="Proteomes" id="UP001595921">
    <property type="component" value="Unassembled WGS sequence"/>
</dbReference>
<dbReference type="EMBL" id="JBHSDS010000006">
    <property type="protein sequence ID" value="MFC4358690.1"/>
    <property type="molecule type" value="Genomic_DNA"/>
</dbReference>
<reference evidence="1 2" key="1">
    <citation type="journal article" date="2019" name="Int. J. Syst. Evol. Microbiol.">
        <title>The Global Catalogue of Microorganisms (GCM) 10K type strain sequencing project: providing services to taxonomists for standard genome sequencing and annotation.</title>
        <authorList>
            <consortium name="The Broad Institute Genomics Platform"/>
            <consortium name="The Broad Institute Genome Sequencing Center for Infectious Disease"/>
            <person name="Wu L."/>
            <person name="Ma J."/>
        </authorList>
    </citation>
    <scope>NUCLEOTIDE SEQUENCE [LARGE SCALE GENOMIC DNA]</scope>
    <source>
        <strain evidence="1 2">CGMCC 1.12553</strain>
    </source>
</reference>
<dbReference type="Gene3D" id="1.10.238.80">
    <property type="entry name" value="MTH865-like"/>
    <property type="match status" value="1"/>
</dbReference>
<proteinExistence type="predicted"/>
<comment type="caution">
    <text evidence="1">The sequence shown here is derived from an EMBL/GenBank/DDBJ whole genome shotgun (WGS) entry which is preliminary data.</text>
</comment>
<name>A0ABD5PDG2_9EURY</name>
<sequence>MASEEVESELRTQLLEAFSGADYPVSNQMDLVPALPNGPGTKFEAGDGEVSFTAMEMAAKLGSHQEFPYDSAEKLVDDVMEGLREEGML</sequence>
<gene>
    <name evidence="1" type="ORF">ACFO0N_12135</name>
</gene>